<dbReference type="InterPro" id="IPR027417">
    <property type="entry name" value="P-loop_NTPase"/>
</dbReference>
<feature type="region of interest" description="Disordered" evidence="1">
    <location>
        <begin position="1"/>
        <end position="54"/>
    </location>
</feature>
<dbReference type="EMBL" id="BMSX01000007">
    <property type="protein sequence ID" value="GGR14866.1"/>
    <property type="molecule type" value="Genomic_DNA"/>
</dbReference>
<accession>A0A918CBW4</accession>
<comment type="caution">
    <text evidence="2">The sequence shown here is derived from an EMBL/GenBank/DDBJ whole genome shotgun (WGS) entry which is preliminary data.</text>
</comment>
<dbReference type="SUPFAM" id="SSF52540">
    <property type="entry name" value="P-loop containing nucleoside triphosphate hydrolases"/>
    <property type="match status" value="1"/>
</dbReference>
<evidence type="ECO:0000256" key="1">
    <source>
        <dbReference type="SAM" id="MobiDB-lite"/>
    </source>
</evidence>
<dbReference type="AlphaFoldDB" id="A0A918CBW4"/>
<evidence type="ECO:0000313" key="3">
    <source>
        <dbReference type="Proteomes" id="UP000658320"/>
    </source>
</evidence>
<organism evidence="2 3">
    <name type="scientific">Streptomyces aurantiogriseus</name>
    <dbReference type="NCBI Taxonomy" id="66870"/>
    <lineage>
        <taxon>Bacteria</taxon>
        <taxon>Bacillati</taxon>
        <taxon>Actinomycetota</taxon>
        <taxon>Actinomycetes</taxon>
        <taxon>Kitasatosporales</taxon>
        <taxon>Streptomycetaceae</taxon>
        <taxon>Streptomyces</taxon>
    </lineage>
</organism>
<proteinExistence type="predicted"/>
<reference evidence="2" key="1">
    <citation type="journal article" date="2014" name="Int. J. Syst. Evol. Microbiol.">
        <title>Complete genome sequence of Corynebacterium casei LMG S-19264T (=DSM 44701T), isolated from a smear-ripened cheese.</title>
        <authorList>
            <consortium name="US DOE Joint Genome Institute (JGI-PGF)"/>
            <person name="Walter F."/>
            <person name="Albersmeier A."/>
            <person name="Kalinowski J."/>
            <person name="Ruckert C."/>
        </authorList>
    </citation>
    <scope>NUCLEOTIDE SEQUENCE</scope>
    <source>
        <strain evidence="2">JCM 4346</strain>
    </source>
</reference>
<name>A0A918CBW4_9ACTN</name>
<dbReference type="Gene3D" id="2.40.10.120">
    <property type="match status" value="1"/>
</dbReference>
<reference evidence="2" key="2">
    <citation type="submission" date="2020-09" db="EMBL/GenBank/DDBJ databases">
        <authorList>
            <person name="Sun Q."/>
            <person name="Ohkuma M."/>
        </authorList>
    </citation>
    <scope>NUCLEOTIDE SEQUENCE</scope>
    <source>
        <strain evidence="2">JCM 4346</strain>
    </source>
</reference>
<keyword evidence="3" id="KW-1185">Reference proteome</keyword>
<sequence length="1166" mass="123236">MAARGPRTGGGRHTAPRDSRQPRHGTGSAQDDARPADIPARPAHPAPQDPDGSLVRIHDLVGRPRGTGFLADRHGTVVTSHEAVDGLPRLVLYDADDHGCVVTADAVTPLPELDLALVRTEGLVGDPLPITVRDHVETGTYVRLAAGCWREARVLAETPVTYAGTHRFHLLDGALELAIGTAGRDALRLGGGAAGGPVLDAATGAVVAVLGTALHSGRDAGFAVPLRPGPADGPLAELLARNAATVPAYGADLNPAGALELTAASVGSDGPPGDSCGMPVERAVPAREFAAFAAGPAAVLGLVGAPGSGRTTELTALAARRGRGPEPAPTLWLRGADLREEDDSVADAARRALARAARVVAASRPGPAGLDDLTPERLAHVAHAAGRPLLLLLDGPEEMPPALARLLPEWTRGTARWLRETGTRLVVACRDEYWEQAGAHFPAETLYGRTVRTLPPCVPLGDLTPDEAREARARHGIPDTALDPGDARHPLTLRLYAEVRAALPDAPGTPVGRDEVLAAHLDLMCLRIAVRLAAENGLRGNAVRRLAAKVSGQVHEAARRSLGPGQGELDRASFEAVFPWGAAPARLGGGTGWASAVLAEGLLVPAGGGYRFAHEELADWIQGVHLDLDEALRALVHHRHSPDGARPLPVPHHRIGPVVQALLLVARQQGTRQLADRLSELADALEADPDSWWAARLLAATVLRVPDATPYLGVLRLLADRIVEWGSRPERSAEFAPGFWTALPLPTETRLDLLRRLVLADAAPRTADEPRYLDAVAGLLAADPTAVQPLLTRWFDDERPLPATPHATVATAAQALLHTNRHRGLDDLTEVLVECAHPRADELLGVLAEEEPSALCRAVDRWAHDERPARRAAAVAYGLRAAPQVRTPADRELLRYAALALLARPADRPLHGGALALLVGDPQTRPRHLPQALERFAAGDPQLPPSALLAALTTHPEPVLDAFRTRLRGPDVGGVLRALADVTTPALARLIVALVREAVERRPETAEDLAVYVDRRLDQGLTARAVLFPLVTGLLGDGPGPVRAALAAVLAAPGTLISRPLRRELLEFLLTHEDDPAVLDAVLHAAAQRSGDDLRDLVHRTGLLLVRTPEGAARFDRGLVDLGRHVPGFAAQVAGWLTDAPGEWAAVVGPSARRMIESLTGGRVPA</sequence>
<dbReference type="Pfam" id="PF13365">
    <property type="entry name" value="Trypsin_2"/>
    <property type="match status" value="1"/>
</dbReference>
<gene>
    <name evidence="2" type="ORF">GCM10010251_33650</name>
</gene>
<evidence type="ECO:0008006" key="4">
    <source>
        <dbReference type="Google" id="ProtNLM"/>
    </source>
</evidence>
<protein>
    <recommendedName>
        <fullName evidence="4">Large Pro/Ala/Gly-rich protein</fullName>
    </recommendedName>
</protein>
<dbReference type="Proteomes" id="UP000658320">
    <property type="component" value="Unassembled WGS sequence"/>
</dbReference>
<dbReference type="SUPFAM" id="SSF50494">
    <property type="entry name" value="Trypsin-like serine proteases"/>
    <property type="match status" value="1"/>
</dbReference>
<dbReference type="RefSeq" id="WP_189937103.1">
    <property type="nucleotide sequence ID" value="NZ_BMSX01000007.1"/>
</dbReference>
<dbReference type="InterPro" id="IPR009003">
    <property type="entry name" value="Peptidase_S1_PA"/>
</dbReference>
<evidence type="ECO:0000313" key="2">
    <source>
        <dbReference type="EMBL" id="GGR14866.1"/>
    </source>
</evidence>